<dbReference type="AlphaFoldDB" id="A0A1G6HR42"/>
<protein>
    <submittedName>
        <fullName evidence="3">Nucleoside-diphosphate-sugar epimerase</fullName>
    </submittedName>
</protein>
<accession>A0A1G6HR42</accession>
<dbReference type="CDD" id="cd08946">
    <property type="entry name" value="SDR_e"/>
    <property type="match status" value="1"/>
</dbReference>
<evidence type="ECO:0000256" key="1">
    <source>
        <dbReference type="ARBA" id="ARBA00007637"/>
    </source>
</evidence>
<dbReference type="InterPro" id="IPR036291">
    <property type="entry name" value="NAD(P)-bd_dom_sf"/>
</dbReference>
<organism evidence="3 4">
    <name type="scientific">Succiniclasticum ruminis</name>
    <dbReference type="NCBI Taxonomy" id="40841"/>
    <lineage>
        <taxon>Bacteria</taxon>
        <taxon>Bacillati</taxon>
        <taxon>Bacillota</taxon>
        <taxon>Negativicutes</taxon>
        <taxon>Acidaminococcales</taxon>
        <taxon>Acidaminococcaceae</taxon>
        <taxon>Succiniclasticum</taxon>
    </lineage>
</organism>
<dbReference type="RefSeq" id="WP_176760342.1">
    <property type="nucleotide sequence ID" value="NZ_FMYW01000001.1"/>
</dbReference>
<dbReference type="SUPFAM" id="SSF51735">
    <property type="entry name" value="NAD(P)-binding Rossmann-fold domains"/>
    <property type="match status" value="1"/>
</dbReference>
<dbReference type="InterPro" id="IPR001509">
    <property type="entry name" value="Epimerase_deHydtase"/>
</dbReference>
<dbReference type="Pfam" id="PF01370">
    <property type="entry name" value="Epimerase"/>
    <property type="match status" value="1"/>
</dbReference>
<dbReference type="Gene3D" id="3.90.25.10">
    <property type="entry name" value="UDP-galactose 4-epimerase, domain 1"/>
    <property type="match status" value="1"/>
</dbReference>
<dbReference type="Gene3D" id="3.40.50.720">
    <property type="entry name" value="NAD(P)-binding Rossmann-like Domain"/>
    <property type="match status" value="1"/>
</dbReference>
<gene>
    <name evidence="3" type="ORF">SAMN04487864_101184</name>
</gene>
<comment type="similarity">
    <text evidence="1">Belongs to the NAD(P)-dependent epimerase/dehydratase family.</text>
</comment>
<dbReference type="EMBL" id="FMYW01000001">
    <property type="protein sequence ID" value="SDB96710.1"/>
    <property type="molecule type" value="Genomic_DNA"/>
</dbReference>
<proteinExistence type="inferred from homology"/>
<dbReference type="PANTHER" id="PTHR43000">
    <property type="entry name" value="DTDP-D-GLUCOSE 4,6-DEHYDRATASE-RELATED"/>
    <property type="match status" value="1"/>
</dbReference>
<evidence type="ECO:0000313" key="3">
    <source>
        <dbReference type="EMBL" id="SDB96710.1"/>
    </source>
</evidence>
<dbReference type="Proteomes" id="UP000198943">
    <property type="component" value="Unassembled WGS sequence"/>
</dbReference>
<reference evidence="4" key="1">
    <citation type="submission" date="2016-10" db="EMBL/GenBank/DDBJ databases">
        <authorList>
            <person name="Varghese N."/>
            <person name="Submissions S."/>
        </authorList>
    </citation>
    <scope>NUCLEOTIDE SEQUENCE [LARGE SCALE GENOMIC DNA]</scope>
    <source>
        <strain evidence="4">DSM 11005</strain>
    </source>
</reference>
<name>A0A1G6HR42_9FIRM</name>
<evidence type="ECO:0000313" key="4">
    <source>
        <dbReference type="Proteomes" id="UP000198943"/>
    </source>
</evidence>
<feature type="domain" description="NAD-dependent epimerase/dehydratase" evidence="2">
    <location>
        <begin position="31"/>
        <end position="275"/>
    </location>
</feature>
<keyword evidence="4" id="KW-1185">Reference proteome</keyword>
<evidence type="ECO:0000259" key="2">
    <source>
        <dbReference type="Pfam" id="PF01370"/>
    </source>
</evidence>
<sequence length="343" mass="38173">MEKKGTIIREDIKSVAAVEFIPWQELKDATILVTGATGLIGTSFIKALDYVNGVKKLNIKVLALVRNEEKALERFAENILHGMIRFITGNVESLPVIEEKVDYILHAASQTASKEFVQHAVETIETSVLGTFNLLKLAKEKQCKGFVYLSSMEVYGYPDKGHKVTEDEIGAMTPLDLRNSYPISKVMAEAMCYAYAKEYNVPAMICRLTQTFGPGAHYNDNRIFAYFGRCVKEKKNIVLKTKGETERCYLYTTDAVTAILTILLKGEPGQAYNAADESTYCSIAEMAKRVASDGGIQVEYDIQPEAANGFPQTLYMNLDTTALRKLGWITRGVFYSGNVSKDD</sequence>